<keyword evidence="4" id="KW-0677">Repeat</keyword>
<evidence type="ECO:0000313" key="8">
    <source>
        <dbReference type="EMBL" id="KAB2622923.1"/>
    </source>
</evidence>
<dbReference type="InterPro" id="IPR020635">
    <property type="entry name" value="Tyr_kinase_cat_dom"/>
</dbReference>
<keyword evidence="5" id="KW-1133">Transmembrane helix</keyword>
<keyword evidence="8" id="KW-0418">Kinase</keyword>
<dbReference type="Gene3D" id="3.30.200.20">
    <property type="entry name" value="Phosphorylase Kinase, domain 1"/>
    <property type="match status" value="1"/>
</dbReference>
<protein>
    <submittedName>
        <fullName evidence="8">LRR receptor-like serine/threonine-protein kinase</fullName>
    </submittedName>
</protein>
<reference evidence="9" key="2">
    <citation type="submission" date="2019-10" db="EMBL/GenBank/DDBJ databases">
        <title>A de novo genome assembly of a pear dwarfing rootstock.</title>
        <authorList>
            <person name="Wang F."/>
            <person name="Wang J."/>
            <person name="Li S."/>
            <person name="Zhang Y."/>
            <person name="Fang M."/>
            <person name="Ma L."/>
            <person name="Zhao Y."/>
            <person name="Jiang S."/>
        </authorList>
    </citation>
    <scope>NUCLEOTIDE SEQUENCE [LARGE SCALE GENOMIC DNA]</scope>
</reference>
<organism evidence="8 9">
    <name type="scientific">Pyrus ussuriensis x Pyrus communis</name>
    <dbReference type="NCBI Taxonomy" id="2448454"/>
    <lineage>
        <taxon>Eukaryota</taxon>
        <taxon>Viridiplantae</taxon>
        <taxon>Streptophyta</taxon>
        <taxon>Embryophyta</taxon>
        <taxon>Tracheophyta</taxon>
        <taxon>Spermatophyta</taxon>
        <taxon>Magnoliopsida</taxon>
        <taxon>eudicotyledons</taxon>
        <taxon>Gunneridae</taxon>
        <taxon>Pentapetalae</taxon>
        <taxon>rosids</taxon>
        <taxon>fabids</taxon>
        <taxon>Rosales</taxon>
        <taxon>Rosaceae</taxon>
        <taxon>Amygdaloideae</taxon>
        <taxon>Maleae</taxon>
        <taxon>Pyrus</taxon>
    </lineage>
</organism>
<comment type="caution">
    <text evidence="8">The sequence shown here is derived from an EMBL/GenBank/DDBJ whole genome shotgun (WGS) entry which is preliminary data.</text>
</comment>
<dbReference type="Pfam" id="PF07714">
    <property type="entry name" value="PK_Tyr_Ser-Thr"/>
    <property type="match status" value="1"/>
</dbReference>
<keyword evidence="3" id="KW-0812">Transmembrane</keyword>
<dbReference type="SMART" id="SM00219">
    <property type="entry name" value="TyrKc"/>
    <property type="match status" value="1"/>
</dbReference>
<evidence type="ECO:0000256" key="4">
    <source>
        <dbReference type="ARBA" id="ARBA00022737"/>
    </source>
</evidence>
<evidence type="ECO:0000256" key="2">
    <source>
        <dbReference type="ARBA" id="ARBA00022614"/>
    </source>
</evidence>
<keyword evidence="6" id="KW-0472">Membrane</keyword>
<keyword evidence="2" id="KW-0433">Leucine-rich repeat</keyword>
<dbReference type="InterPro" id="IPR011009">
    <property type="entry name" value="Kinase-like_dom_sf"/>
</dbReference>
<keyword evidence="8" id="KW-0808">Transferase</keyword>
<dbReference type="InterPro" id="IPR001245">
    <property type="entry name" value="Ser-Thr/Tyr_kinase_cat_dom"/>
</dbReference>
<evidence type="ECO:0000256" key="6">
    <source>
        <dbReference type="ARBA" id="ARBA00023136"/>
    </source>
</evidence>
<dbReference type="AlphaFoldDB" id="A0A5N5H8N7"/>
<dbReference type="GO" id="GO:0004713">
    <property type="term" value="F:protein tyrosine kinase activity"/>
    <property type="evidence" value="ECO:0007669"/>
    <property type="project" value="InterPro"/>
</dbReference>
<dbReference type="PROSITE" id="PS50011">
    <property type="entry name" value="PROTEIN_KINASE_DOM"/>
    <property type="match status" value="1"/>
</dbReference>
<dbReference type="GO" id="GO:0016020">
    <property type="term" value="C:membrane"/>
    <property type="evidence" value="ECO:0007669"/>
    <property type="project" value="UniProtKB-SubCell"/>
</dbReference>
<dbReference type="GO" id="GO:0005524">
    <property type="term" value="F:ATP binding"/>
    <property type="evidence" value="ECO:0007669"/>
    <property type="project" value="InterPro"/>
</dbReference>
<name>A0A5N5H8N7_9ROSA</name>
<dbReference type="Proteomes" id="UP000327157">
    <property type="component" value="Chromosome 4"/>
</dbReference>
<keyword evidence="8" id="KW-0675">Receptor</keyword>
<dbReference type="PANTHER" id="PTHR27008">
    <property type="entry name" value="OS04G0122200 PROTEIN"/>
    <property type="match status" value="1"/>
</dbReference>
<gene>
    <name evidence="8" type="ORF">D8674_025105</name>
</gene>
<proteinExistence type="predicted"/>
<dbReference type="InterPro" id="IPR000719">
    <property type="entry name" value="Prot_kinase_dom"/>
</dbReference>
<dbReference type="InterPro" id="IPR051809">
    <property type="entry name" value="Plant_receptor-like_S/T_kinase"/>
</dbReference>
<keyword evidence="9" id="KW-1185">Reference proteome</keyword>
<accession>A0A5N5H8N7</accession>
<evidence type="ECO:0000259" key="7">
    <source>
        <dbReference type="PROSITE" id="PS50011"/>
    </source>
</evidence>
<dbReference type="EMBL" id="SMOL01000231">
    <property type="protein sequence ID" value="KAB2622923.1"/>
    <property type="molecule type" value="Genomic_DNA"/>
</dbReference>
<dbReference type="PANTHER" id="PTHR27008:SF499">
    <property type="entry name" value="OS06G0581500 PROTEIN"/>
    <property type="match status" value="1"/>
</dbReference>
<evidence type="ECO:0000256" key="3">
    <source>
        <dbReference type="ARBA" id="ARBA00022692"/>
    </source>
</evidence>
<dbReference type="SUPFAM" id="SSF56112">
    <property type="entry name" value="Protein kinase-like (PK-like)"/>
    <property type="match status" value="1"/>
</dbReference>
<comment type="subcellular location">
    <subcellularLocation>
        <location evidence="1">Membrane</location>
    </subcellularLocation>
</comment>
<feature type="domain" description="Protein kinase" evidence="7">
    <location>
        <begin position="24"/>
        <end position="249"/>
    </location>
</feature>
<evidence type="ECO:0000256" key="5">
    <source>
        <dbReference type="ARBA" id="ARBA00022989"/>
    </source>
</evidence>
<dbReference type="OrthoDB" id="676979at2759"/>
<sequence>MAHSYKDYKSGVSYPELLESTNGFSVDNLIGSGSFDFVYKGVLPSDRMIVAVKVLNLHQQGAYESFFDECKALRSIRHQNLLQIITACSSMDNQGNGFKGLVFKFMKNESLDSWLHPKDEQSQIKRLSTVEKLNIAIDTYRRHVQRWSKHSQICSYSVACHVMNVVDPSLLLETDGDGDNYDETYGNNIQERPITRYCDRAPLHATRFEECLVSVMQIGISCSAMSPRERMPIAVVVNQMKTIRDDGKF</sequence>
<evidence type="ECO:0000313" key="9">
    <source>
        <dbReference type="Proteomes" id="UP000327157"/>
    </source>
</evidence>
<reference evidence="8 9" key="1">
    <citation type="submission" date="2019-09" db="EMBL/GenBank/DDBJ databases">
        <authorList>
            <person name="Ou C."/>
        </authorList>
    </citation>
    <scope>NUCLEOTIDE SEQUENCE [LARGE SCALE GENOMIC DNA]</scope>
    <source>
        <strain evidence="8">S2</strain>
        <tissue evidence="8">Leaf</tissue>
    </source>
</reference>
<evidence type="ECO:0000256" key="1">
    <source>
        <dbReference type="ARBA" id="ARBA00004370"/>
    </source>
</evidence>
<dbReference type="FunFam" id="3.30.200.20:FF:000432">
    <property type="entry name" value="LRR receptor-like serine/threonine-protein kinase EFR"/>
    <property type="match status" value="1"/>
</dbReference>
<reference evidence="8 9" key="3">
    <citation type="submission" date="2019-11" db="EMBL/GenBank/DDBJ databases">
        <title>A de novo genome assembly of a pear dwarfing rootstock.</title>
        <authorList>
            <person name="Wang F."/>
            <person name="Wang J."/>
            <person name="Li S."/>
            <person name="Zhang Y."/>
            <person name="Fang M."/>
            <person name="Ma L."/>
            <person name="Zhao Y."/>
            <person name="Jiang S."/>
        </authorList>
    </citation>
    <scope>NUCLEOTIDE SEQUENCE [LARGE SCALE GENOMIC DNA]</scope>
    <source>
        <strain evidence="8">S2</strain>
        <tissue evidence="8">Leaf</tissue>
    </source>
</reference>